<dbReference type="AlphaFoldDB" id="A0A1H3AFT6"/>
<accession>A0A1H3AFT6</accession>
<protein>
    <submittedName>
        <fullName evidence="1">Uncharacterized protein</fullName>
    </submittedName>
</protein>
<name>A0A1H3AFT6_HALVA</name>
<dbReference type="EMBL" id="FNOF01000024">
    <property type="protein sequence ID" value="SDX28044.1"/>
    <property type="molecule type" value="Genomic_DNA"/>
</dbReference>
<organism evidence="1 2">
    <name type="scientific">Haloarcula vallismortis</name>
    <name type="common">Halobacterium vallismortis</name>
    <dbReference type="NCBI Taxonomy" id="28442"/>
    <lineage>
        <taxon>Archaea</taxon>
        <taxon>Methanobacteriati</taxon>
        <taxon>Methanobacteriota</taxon>
        <taxon>Stenosarchaea group</taxon>
        <taxon>Halobacteria</taxon>
        <taxon>Halobacteriales</taxon>
        <taxon>Haloarculaceae</taxon>
        <taxon>Haloarcula</taxon>
    </lineage>
</organism>
<dbReference type="RefSeq" id="WP_004515758.1">
    <property type="nucleotide sequence ID" value="NZ_FNOF01000024.1"/>
</dbReference>
<dbReference type="STRING" id="28442.SAMN05443574_12423"/>
<proteinExistence type="predicted"/>
<sequence length="87" mass="9700">MNLDDFYTASNSGKSGSTWHIFKKTSEENQYNEDPQKSLCGKYSTDRFNCGTVEKNLESLDSPPGIGKFCFACMEAVEKRLKEGGTT</sequence>
<evidence type="ECO:0000313" key="2">
    <source>
        <dbReference type="Proteomes" id="UP000182573"/>
    </source>
</evidence>
<dbReference type="Proteomes" id="UP000182573">
    <property type="component" value="Unassembled WGS sequence"/>
</dbReference>
<reference evidence="1 2" key="1">
    <citation type="submission" date="2016-10" db="EMBL/GenBank/DDBJ databases">
        <authorList>
            <person name="de Groot N.N."/>
        </authorList>
    </citation>
    <scope>NUCLEOTIDE SEQUENCE [LARGE SCALE GENOMIC DNA]</scope>
    <source>
        <strain evidence="1 2">DSM 3756</strain>
    </source>
</reference>
<evidence type="ECO:0000313" key="1">
    <source>
        <dbReference type="EMBL" id="SDX28044.1"/>
    </source>
</evidence>
<gene>
    <name evidence="1" type="ORF">SAMN05443574_12423</name>
</gene>